<dbReference type="Gene3D" id="3.30.450.20">
    <property type="entry name" value="PAS domain"/>
    <property type="match status" value="1"/>
</dbReference>
<proteinExistence type="predicted"/>
<dbReference type="Gene3D" id="3.20.20.450">
    <property type="entry name" value="EAL domain"/>
    <property type="match status" value="1"/>
</dbReference>
<dbReference type="InterPro" id="IPR001633">
    <property type="entry name" value="EAL_dom"/>
</dbReference>
<evidence type="ECO:0000259" key="3">
    <source>
        <dbReference type="PROSITE" id="PS50887"/>
    </source>
</evidence>
<dbReference type="EMBL" id="FNEE01000004">
    <property type="protein sequence ID" value="SDJ07957.1"/>
    <property type="molecule type" value="Genomic_DNA"/>
</dbReference>
<sequence length="779" mass="84807">MTAVRATPQVMNIDRPDDISEDVYVGFVRSLFRDAGILLVGAFTQGAMALLVYWKTSAAIYLALAILMVAASIGRYLAIRRVSPDTIVTYESALAWERYYIVAGTIHGSAVGLFAFVCLYVVPDLFGEIAAVSLVLASTITIAGRNFGSRKMVAILSVSVVAPIAVGLMLKGDVYNVILGLFVIPFMFTINKMAHLVRKVLFTAISEEKKANRLAQRFNRALNTMSHGLVMLGPDGRVVVANAEAAHLMSLKSPDALLGRSIHGLLMRGVAGGMLAPKDCRYIEAQLTRALREGRDRKVLVSLANGQHYEFSAREGSQELGVITFEDVTARVEAESKIRFMARYDSLTGLPNRAYFHELIGEAMASGDLERLCGLAVLDLDDFKNVNDTLGHPVGDGLIYAVAERLAAIAGPGVTVSRFGGDEFMIFFDRVEDESHLTSQIDGIFDELQGEVDVAGHGLRIQASGGAVLSRVRDTDVDAMIVKADLALYKAKELGKNTWRLFQASMDAAFRDRQLMKADLRTAVESKALRVVYQPIVAMSTMRIASCEALCRWDHPDLGPISPSIFIPLAEEMGIISEISTFVLQAACAECVKWPDPTSVSVNLSAKDFRSSGIVQKVRDALANSGLAAGRLEIEVTETALLDDKSLTRQYIEELKRLGVRIALDDFGTGYSSLSYLHKLPLDKVKIDRSFLMDVTHNPSSLALLKGVVELIRVLGLNVTIEGVETYEQLKILTHSIKPDMVQGFLFGSALTASGIGTMATTVWPFAIDKKPAGKRALS</sequence>
<dbReference type="PROSITE" id="PS50887">
    <property type="entry name" value="GGDEF"/>
    <property type="match status" value="1"/>
</dbReference>
<name>A0A1G8QTC5_9HYPH</name>
<dbReference type="SMART" id="SM00052">
    <property type="entry name" value="EAL"/>
    <property type="match status" value="1"/>
</dbReference>
<keyword evidence="1" id="KW-1133">Transmembrane helix</keyword>
<dbReference type="PROSITE" id="PS50883">
    <property type="entry name" value="EAL"/>
    <property type="match status" value="1"/>
</dbReference>
<dbReference type="InterPro" id="IPR035965">
    <property type="entry name" value="PAS-like_dom_sf"/>
</dbReference>
<dbReference type="InterPro" id="IPR000160">
    <property type="entry name" value="GGDEF_dom"/>
</dbReference>
<dbReference type="AlphaFoldDB" id="A0A1G8QTC5"/>
<keyword evidence="1" id="KW-0812">Transmembrane</keyword>
<dbReference type="InterPro" id="IPR029787">
    <property type="entry name" value="Nucleotide_cyclase"/>
</dbReference>
<dbReference type="NCBIfam" id="TIGR00254">
    <property type="entry name" value="GGDEF"/>
    <property type="match status" value="1"/>
</dbReference>
<keyword evidence="5" id="KW-1185">Reference proteome</keyword>
<dbReference type="CDD" id="cd01949">
    <property type="entry name" value="GGDEF"/>
    <property type="match status" value="1"/>
</dbReference>
<feature type="transmembrane region" description="Helical" evidence="1">
    <location>
        <begin position="99"/>
        <end position="122"/>
    </location>
</feature>
<evidence type="ECO:0000256" key="1">
    <source>
        <dbReference type="SAM" id="Phobius"/>
    </source>
</evidence>
<evidence type="ECO:0000259" key="2">
    <source>
        <dbReference type="PROSITE" id="PS50883"/>
    </source>
</evidence>
<dbReference type="Proteomes" id="UP000198894">
    <property type="component" value="Unassembled WGS sequence"/>
</dbReference>
<dbReference type="InterPro" id="IPR043128">
    <property type="entry name" value="Rev_trsase/Diguanyl_cyclase"/>
</dbReference>
<evidence type="ECO:0000313" key="4">
    <source>
        <dbReference type="EMBL" id="SDJ07957.1"/>
    </source>
</evidence>
<organism evidence="4 5">
    <name type="scientific">Mesorhizobium muleiense</name>
    <dbReference type="NCBI Taxonomy" id="1004279"/>
    <lineage>
        <taxon>Bacteria</taxon>
        <taxon>Pseudomonadati</taxon>
        <taxon>Pseudomonadota</taxon>
        <taxon>Alphaproteobacteria</taxon>
        <taxon>Hyphomicrobiales</taxon>
        <taxon>Phyllobacteriaceae</taxon>
        <taxon>Mesorhizobium</taxon>
    </lineage>
</organism>
<dbReference type="Pfam" id="PF12860">
    <property type="entry name" value="PAS_7"/>
    <property type="match status" value="1"/>
</dbReference>
<feature type="domain" description="EAL" evidence="2">
    <location>
        <begin position="513"/>
        <end position="764"/>
    </location>
</feature>
<dbReference type="SMART" id="SM00267">
    <property type="entry name" value="GGDEF"/>
    <property type="match status" value="1"/>
</dbReference>
<feature type="transmembrane region" description="Helical" evidence="1">
    <location>
        <begin position="128"/>
        <end position="145"/>
    </location>
</feature>
<keyword evidence="1" id="KW-0472">Membrane</keyword>
<dbReference type="SUPFAM" id="SSF55073">
    <property type="entry name" value="Nucleotide cyclase"/>
    <property type="match status" value="1"/>
</dbReference>
<accession>A0A1G8QTC5</accession>
<reference evidence="5" key="1">
    <citation type="submission" date="2016-10" db="EMBL/GenBank/DDBJ databases">
        <authorList>
            <person name="Varghese N."/>
            <person name="Submissions S."/>
        </authorList>
    </citation>
    <scope>NUCLEOTIDE SEQUENCE [LARGE SCALE GENOMIC DNA]</scope>
    <source>
        <strain evidence="5">CGMCC 1.11022</strain>
    </source>
</reference>
<gene>
    <name evidence="4" type="ORF">SAMN05428953_104154</name>
</gene>
<dbReference type="Gene3D" id="3.30.70.270">
    <property type="match status" value="1"/>
</dbReference>
<feature type="domain" description="GGDEF" evidence="3">
    <location>
        <begin position="371"/>
        <end position="504"/>
    </location>
</feature>
<dbReference type="Pfam" id="PF00563">
    <property type="entry name" value="EAL"/>
    <property type="match status" value="1"/>
</dbReference>
<dbReference type="InterPro" id="IPR035919">
    <property type="entry name" value="EAL_sf"/>
</dbReference>
<feature type="transmembrane region" description="Helical" evidence="1">
    <location>
        <begin position="152"/>
        <end position="168"/>
    </location>
</feature>
<evidence type="ECO:0000313" key="5">
    <source>
        <dbReference type="Proteomes" id="UP000198894"/>
    </source>
</evidence>
<dbReference type="SUPFAM" id="SSF141868">
    <property type="entry name" value="EAL domain-like"/>
    <property type="match status" value="1"/>
</dbReference>
<feature type="transmembrane region" description="Helical" evidence="1">
    <location>
        <begin position="60"/>
        <end position="78"/>
    </location>
</feature>
<dbReference type="InterPro" id="IPR052155">
    <property type="entry name" value="Biofilm_reg_signaling"/>
</dbReference>
<dbReference type="PANTHER" id="PTHR44757">
    <property type="entry name" value="DIGUANYLATE CYCLASE DGCP"/>
    <property type="match status" value="1"/>
</dbReference>
<feature type="transmembrane region" description="Helical" evidence="1">
    <location>
        <begin position="35"/>
        <end position="54"/>
    </location>
</feature>
<protein>
    <submittedName>
        <fullName evidence="4">Diguanylate cyclase (GGDEF) domain-containing protein</fullName>
    </submittedName>
</protein>
<dbReference type="SUPFAM" id="SSF55785">
    <property type="entry name" value="PYP-like sensor domain (PAS domain)"/>
    <property type="match status" value="1"/>
</dbReference>
<dbReference type="CDD" id="cd01948">
    <property type="entry name" value="EAL"/>
    <property type="match status" value="1"/>
</dbReference>
<dbReference type="Pfam" id="PF00990">
    <property type="entry name" value="GGDEF"/>
    <property type="match status" value="1"/>
</dbReference>
<dbReference type="PANTHER" id="PTHR44757:SF2">
    <property type="entry name" value="BIOFILM ARCHITECTURE MAINTENANCE PROTEIN MBAA"/>
    <property type="match status" value="1"/>
</dbReference>